<evidence type="ECO:0000256" key="5">
    <source>
        <dbReference type="ARBA" id="ARBA00022842"/>
    </source>
</evidence>
<keyword evidence="3" id="KW-0479">Metal-binding</keyword>
<evidence type="ECO:0000256" key="4">
    <source>
        <dbReference type="ARBA" id="ARBA00022801"/>
    </source>
</evidence>
<dbReference type="RefSeq" id="WP_068261493.1">
    <property type="nucleotide sequence ID" value="NZ_LWSK01000025.1"/>
</dbReference>
<feature type="domain" description="Nudix hydrolase" evidence="7">
    <location>
        <begin position="52"/>
        <end position="190"/>
    </location>
</feature>
<comment type="cofactor">
    <cofactor evidence="1">
        <name>Mn(2+)</name>
        <dbReference type="ChEBI" id="CHEBI:29035"/>
    </cofactor>
</comment>
<reference evidence="8 9" key="1">
    <citation type="submission" date="2019-08" db="EMBL/GenBank/DDBJ databases">
        <title>Deep-cultivation of Planctomycetes and their phenomic and genomic characterization uncovers novel biology.</title>
        <authorList>
            <person name="Wiegand S."/>
            <person name="Jogler M."/>
            <person name="Boedeker C."/>
            <person name="Pinto D."/>
            <person name="Vollmers J."/>
            <person name="Rivas-Marin E."/>
            <person name="Kohn T."/>
            <person name="Peeters S.H."/>
            <person name="Heuer A."/>
            <person name="Rast P."/>
            <person name="Oberbeckmann S."/>
            <person name="Bunk B."/>
            <person name="Jeske O."/>
            <person name="Meyerdierks A."/>
            <person name="Storesund J.E."/>
            <person name="Kallscheuer N."/>
            <person name="Luecker S."/>
            <person name="Lage O.M."/>
            <person name="Pohl T."/>
            <person name="Merkel B.J."/>
            <person name="Hornburger P."/>
            <person name="Mueller R.-W."/>
            <person name="Bruemmer F."/>
            <person name="Labrenz M."/>
            <person name="Spormann A.M."/>
            <person name="Op Den Camp H."/>
            <person name="Overmann J."/>
            <person name="Amann R."/>
            <person name="Jetten M.S.M."/>
            <person name="Mascher T."/>
            <person name="Medema M.H."/>
            <person name="Devos D.P."/>
            <person name="Kaster A.-K."/>
            <person name="Ovreas L."/>
            <person name="Rohde M."/>
            <person name="Galperin M.Y."/>
            <person name="Jogler C."/>
        </authorList>
    </citation>
    <scope>NUCLEOTIDE SEQUENCE [LARGE SCALE GENOMIC DNA]</scope>
    <source>
        <strain evidence="8 9">LF1</strain>
    </source>
</reference>
<dbReference type="InterPro" id="IPR015797">
    <property type="entry name" value="NUDIX_hydrolase-like_dom_sf"/>
</dbReference>
<keyword evidence="5" id="KW-0460">Magnesium</keyword>
<dbReference type="CDD" id="cd03426">
    <property type="entry name" value="NUDIX_CoAse_Nudt7"/>
    <property type="match status" value="1"/>
</dbReference>
<evidence type="ECO:0000256" key="2">
    <source>
        <dbReference type="ARBA" id="ARBA00001946"/>
    </source>
</evidence>
<evidence type="ECO:0000256" key="6">
    <source>
        <dbReference type="ARBA" id="ARBA00023211"/>
    </source>
</evidence>
<name>A0A5B1CHC3_9BACT</name>
<dbReference type="InterPro" id="IPR000086">
    <property type="entry name" value="NUDIX_hydrolase_dom"/>
</dbReference>
<keyword evidence="4 8" id="KW-0378">Hydrolase</keyword>
<dbReference type="Pfam" id="PF00293">
    <property type="entry name" value="NUDIX"/>
    <property type="match status" value="1"/>
</dbReference>
<dbReference type="PROSITE" id="PS51462">
    <property type="entry name" value="NUDIX"/>
    <property type="match status" value="1"/>
</dbReference>
<gene>
    <name evidence="8" type="ORF">LF1_14950</name>
</gene>
<accession>A0A5B1CHC3</accession>
<dbReference type="EMBL" id="VRLW01000001">
    <property type="protein sequence ID" value="KAA1258970.1"/>
    <property type="molecule type" value="Genomic_DNA"/>
</dbReference>
<keyword evidence="9" id="KW-1185">Reference proteome</keyword>
<evidence type="ECO:0000256" key="3">
    <source>
        <dbReference type="ARBA" id="ARBA00022723"/>
    </source>
</evidence>
<dbReference type="GO" id="GO:0010945">
    <property type="term" value="F:coenzyme A diphosphatase activity"/>
    <property type="evidence" value="ECO:0007669"/>
    <property type="project" value="InterPro"/>
</dbReference>
<dbReference type="Proteomes" id="UP000322699">
    <property type="component" value="Unassembled WGS sequence"/>
</dbReference>
<evidence type="ECO:0000313" key="9">
    <source>
        <dbReference type="Proteomes" id="UP000322699"/>
    </source>
</evidence>
<dbReference type="SUPFAM" id="SSF55811">
    <property type="entry name" value="Nudix"/>
    <property type="match status" value="1"/>
</dbReference>
<keyword evidence="6" id="KW-0464">Manganese</keyword>
<evidence type="ECO:0000256" key="1">
    <source>
        <dbReference type="ARBA" id="ARBA00001936"/>
    </source>
</evidence>
<dbReference type="GO" id="GO:0046872">
    <property type="term" value="F:metal ion binding"/>
    <property type="evidence" value="ECO:0007669"/>
    <property type="project" value="UniProtKB-KW"/>
</dbReference>
<dbReference type="InterPro" id="IPR045121">
    <property type="entry name" value="CoAse"/>
</dbReference>
<dbReference type="OrthoDB" id="9802805at2"/>
<evidence type="ECO:0000313" key="8">
    <source>
        <dbReference type="EMBL" id="KAA1258970.1"/>
    </source>
</evidence>
<comment type="cofactor">
    <cofactor evidence="2">
        <name>Mg(2+)</name>
        <dbReference type="ChEBI" id="CHEBI:18420"/>
    </cofactor>
</comment>
<protein>
    <submittedName>
        <fullName evidence="8">Putative NUDIX hydrolase</fullName>
    </submittedName>
</protein>
<sequence length="229" mass="25843">MKPNATELLQWSQAELADHLTRRLLARRIKPGRSFAPQLAYGRHRGPARRSSRIAAVAITLFQHDQLGWTIPLTLRPTTLMHHGGQICFPGGRAERGETMLQAATREYTEELGVRPRVHRACGELASYYVYASDNQVHPMVIVTDPPEQAWQPDPVEVAKVILLPVSQLIDPDRRQRTSHRRLVVSENGSHVGEVKFSAPAIEVRNRDQVHRVWGATAMMLHQLAQLLL</sequence>
<dbReference type="AlphaFoldDB" id="A0A5B1CHC3"/>
<comment type="caution">
    <text evidence="8">The sequence shown here is derived from an EMBL/GenBank/DDBJ whole genome shotgun (WGS) entry which is preliminary data.</text>
</comment>
<organism evidence="8 9">
    <name type="scientific">Rubripirellula obstinata</name>
    <dbReference type="NCBI Taxonomy" id="406547"/>
    <lineage>
        <taxon>Bacteria</taxon>
        <taxon>Pseudomonadati</taxon>
        <taxon>Planctomycetota</taxon>
        <taxon>Planctomycetia</taxon>
        <taxon>Pirellulales</taxon>
        <taxon>Pirellulaceae</taxon>
        <taxon>Rubripirellula</taxon>
    </lineage>
</organism>
<dbReference type="PANTHER" id="PTHR12992:SF11">
    <property type="entry name" value="MITOCHONDRIAL COENZYME A DIPHOSPHATASE NUDT8"/>
    <property type="match status" value="1"/>
</dbReference>
<proteinExistence type="predicted"/>
<dbReference type="Gene3D" id="3.90.79.10">
    <property type="entry name" value="Nucleoside Triphosphate Pyrophosphohydrolase"/>
    <property type="match status" value="1"/>
</dbReference>
<evidence type="ECO:0000259" key="7">
    <source>
        <dbReference type="PROSITE" id="PS51462"/>
    </source>
</evidence>
<dbReference type="PANTHER" id="PTHR12992">
    <property type="entry name" value="NUDIX HYDROLASE"/>
    <property type="match status" value="1"/>
</dbReference>